<protein>
    <recommendedName>
        <fullName evidence="2">Restriction endonuclease type IV Mrr domain-containing protein</fullName>
    </recommendedName>
</protein>
<proteinExistence type="predicted"/>
<gene>
    <name evidence="1" type="ORF">MM415B02430_0002</name>
</gene>
<name>A0A6M3LA39_9ZZZZ</name>
<sequence length="133" mass="15385">MGYYQYSPVEPTIGIKYPRKRSEAEIQALLWYFLRKKKIDARLEVRGGSPDGKRGCQLDIVVFVDKSPVCIIECKSWSSSYQLTARYRVNNRKQIQRYKEFFGLPVLVCGRINKVTDTVREVESILSSTNNPT</sequence>
<reference evidence="1" key="1">
    <citation type="submission" date="2020-03" db="EMBL/GenBank/DDBJ databases">
        <title>The deep terrestrial virosphere.</title>
        <authorList>
            <person name="Holmfeldt K."/>
            <person name="Nilsson E."/>
            <person name="Simone D."/>
            <person name="Lopez-Fernandez M."/>
            <person name="Wu X."/>
            <person name="de Brujin I."/>
            <person name="Lundin D."/>
            <person name="Andersson A."/>
            <person name="Bertilsson S."/>
            <person name="Dopson M."/>
        </authorList>
    </citation>
    <scope>NUCLEOTIDE SEQUENCE</scope>
    <source>
        <strain evidence="1">MM415B02430</strain>
    </source>
</reference>
<dbReference type="EMBL" id="MT142895">
    <property type="protein sequence ID" value="QJA90161.1"/>
    <property type="molecule type" value="Genomic_DNA"/>
</dbReference>
<organism evidence="1">
    <name type="scientific">viral metagenome</name>
    <dbReference type="NCBI Taxonomy" id="1070528"/>
    <lineage>
        <taxon>unclassified sequences</taxon>
        <taxon>metagenomes</taxon>
        <taxon>organismal metagenomes</taxon>
    </lineage>
</organism>
<dbReference type="AlphaFoldDB" id="A0A6M3LA39"/>
<evidence type="ECO:0000313" key="1">
    <source>
        <dbReference type="EMBL" id="QJA90161.1"/>
    </source>
</evidence>
<accession>A0A6M3LA39</accession>
<evidence type="ECO:0008006" key="2">
    <source>
        <dbReference type="Google" id="ProtNLM"/>
    </source>
</evidence>